<keyword evidence="2" id="KW-1133">Transmembrane helix</keyword>
<dbReference type="GO" id="GO:0071111">
    <property type="term" value="F:cyclic-guanylate-specific phosphodiesterase activity"/>
    <property type="evidence" value="ECO:0007669"/>
    <property type="project" value="InterPro"/>
</dbReference>
<dbReference type="InterPro" id="IPR043128">
    <property type="entry name" value="Rev_trsase/Diguanyl_cyclase"/>
</dbReference>
<evidence type="ECO:0000259" key="4">
    <source>
        <dbReference type="PROSITE" id="PS50887"/>
    </source>
</evidence>
<evidence type="ECO:0000259" key="3">
    <source>
        <dbReference type="PROSITE" id="PS50883"/>
    </source>
</evidence>
<dbReference type="CDD" id="cd01949">
    <property type="entry name" value="GGDEF"/>
    <property type="match status" value="1"/>
</dbReference>
<dbReference type="InterPro" id="IPR035919">
    <property type="entry name" value="EAL_sf"/>
</dbReference>
<feature type="coiled-coil region" evidence="1">
    <location>
        <begin position="349"/>
        <end position="376"/>
    </location>
</feature>
<protein>
    <submittedName>
        <fullName evidence="5">Bifunctional diguanylate cyclase/phosphodiesterase</fullName>
    </submittedName>
</protein>
<feature type="domain" description="EAL" evidence="3">
    <location>
        <begin position="550"/>
        <end position="803"/>
    </location>
</feature>
<dbReference type="InterPro" id="IPR050706">
    <property type="entry name" value="Cyclic-di-GMP_PDE-like"/>
</dbReference>
<dbReference type="OrthoDB" id="9816034at2"/>
<name>A0A368NMX2_9GAMM</name>
<dbReference type="Pfam" id="PF00563">
    <property type="entry name" value="EAL"/>
    <property type="match status" value="1"/>
</dbReference>
<dbReference type="PANTHER" id="PTHR33121">
    <property type="entry name" value="CYCLIC DI-GMP PHOSPHODIESTERASE PDEF"/>
    <property type="match status" value="1"/>
</dbReference>
<feature type="transmembrane region" description="Helical" evidence="2">
    <location>
        <begin position="287"/>
        <end position="308"/>
    </location>
</feature>
<dbReference type="PROSITE" id="PS50883">
    <property type="entry name" value="EAL"/>
    <property type="match status" value="1"/>
</dbReference>
<keyword evidence="6" id="KW-1185">Reference proteome</keyword>
<dbReference type="CDD" id="cd01948">
    <property type="entry name" value="EAL"/>
    <property type="match status" value="1"/>
</dbReference>
<dbReference type="NCBIfam" id="TIGR00254">
    <property type="entry name" value="GGDEF"/>
    <property type="match status" value="1"/>
</dbReference>
<dbReference type="InterPro" id="IPR000160">
    <property type="entry name" value="GGDEF_dom"/>
</dbReference>
<reference evidence="5 6" key="1">
    <citation type="submission" date="2018-07" db="EMBL/GenBank/DDBJ databases">
        <title>Corallincola holothuriorum sp. nov., a new facultative anaerobe isolated from sea cucumber Apostichopus japonicus.</title>
        <authorList>
            <person name="Xia H."/>
        </authorList>
    </citation>
    <scope>NUCLEOTIDE SEQUENCE [LARGE SCALE GENOMIC DNA]</scope>
    <source>
        <strain evidence="5 6">C4</strain>
    </source>
</reference>
<comment type="caution">
    <text evidence="5">The sequence shown here is derived from an EMBL/GenBank/DDBJ whole genome shotgun (WGS) entry which is preliminary data.</text>
</comment>
<dbReference type="InterPro" id="IPR029787">
    <property type="entry name" value="Nucleotide_cyclase"/>
</dbReference>
<dbReference type="InterPro" id="IPR001633">
    <property type="entry name" value="EAL_dom"/>
</dbReference>
<gene>
    <name evidence="5" type="ORF">DU002_04620</name>
</gene>
<dbReference type="EMBL" id="QPID01000002">
    <property type="protein sequence ID" value="RCU51758.1"/>
    <property type="molecule type" value="Genomic_DNA"/>
</dbReference>
<dbReference type="SMART" id="SM00267">
    <property type="entry name" value="GGDEF"/>
    <property type="match status" value="1"/>
</dbReference>
<dbReference type="PANTHER" id="PTHR33121:SF23">
    <property type="entry name" value="CYCLIC DI-GMP PHOSPHODIESTERASE PDEB"/>
    <property type="match status" value="1"/>
</dbReference>
<evidence type="ECO:0000313" key="6">
    <source>
        <dbReference type="Proteomes" id="UP000252558"/>
    </source>
</evidence>
<dbReference type="Pfam" id="PF00990">
    <property type="entry name" value="GGDEF"/>
    <property type="match status" value="1"/>
</dbReference>
<keyword evidence="1" id="KW-0175">Coiled coil</keyword>
<evidence type="ECO:0000313" key="5">
    <source>
        <dbReference type="EMBL" id="RCU51758.1"/>
    </source>
</evidence>
<dbReference type="SUPFAM" id="SSF55073">
    <property type="entry name" value="Nucleotide cyclase"/>
    <property type="match status" value="1"/>
</dbReference>
<organism evidence="5 6">
    <name type="scientific">Corallincola holothuriorum</name>
    <dbReference type="NCBI Taxonomy" id="2282215"/>
    <lineage>
        <taxon>Bacteria</taxon>
        <taxon>Pseudomonadati</taxon>
        <taxon>Pseudomonadota</taxon>
        <taxon>Gammaproteobacteria</taxon>
        <taxon>Alteromonadales</taxon>
        <taxon>Psychromonadaceae</taxon>
        <taxon>Corallincola</taxon>
    </lineage>
</organism>
<feature type="transmembrane region" description="Helical" evidence="2">
    <location>
        <begin position="12"/>
        <end position="33"/>
    </location>
</feature>
<dbReference type="AlphaFoldDB" id="A0A368NMX2"/>
<feature type="domain" description="GGDEF" evidence="4">
    <location>
        <begin position="407"/>
        <end position="540"/>
    </location>
</feature>
<dbReference type="Gene3D" id="3.30.70.270">
    <property type="match status" value="1"/>
</dbReference>
<dbReference type="SMART" id="SM00052">
    <property type="entry name" value="EAL"/>
    <property type="match status" value="1"/>
</dbReference>
<keyword evidence="2" id="KW-0812">Transmembrane</keyword>
<sequence length="806" mass="91167">MKWALSFRFGLGWKIGGLLGCLILVLFATYAYLNHRSLNNYFTVERQSQSQLRSAQLEGMLANMLEQLQVLSQNRLSQVGLNELENDRLTETSYQNMSTFWSDLRNNLGYSVDSLMLFDSRARYLDSWGYQTLPLDKLSSEMLYSPVARNYIHCSDRCYLVAVVPYRFSSGLAVVQRYSLVYVIKLNQLMPVMEKKLGSTLFTVRANGEKLELLESTFRERQPLKQLLSDWQVSELENKPVIVEMDKRALEMRLSALPLAVVDNDALFIGSLVDIDGVVKAVGKAQAINLVFGFVALFVLLISLLLVLRGPLLRVRKVIAILPQLAQSRYRDVHNEISSLPKTHFADETDDLANAASQLTDQLESMEKELTHRAEELEWLASHDSLTRLINRRQFEILLGQRLLRDERGCLFFIDLDNFKYINDYSGHNVGDRMLRAVSGALEQVLSPNVLCARFGGDEFAFYLPGVCSELAEMVAARVVRVVSQLRIGGKEQLHSASASLGIVAYPEQGRSLDELLAHADLAMYQAKQQGKNCYSLYQRETIKEDSRQRGYWLEQARRAIDQERLTLVFQPIQGFANGQNSHYEVLLRFKDDSNRLVSAYPLIVAAEDGGYISRIDLFVIENAVQTLLGLPSSQKEISLSINLSGRSFADPRVMRQIEKILEESRVDCRRLIFEITETAALNNLPLACEAIDRLKSLGCRFALDDFGVGFSSFHTLKELPVDYIKIDGSFVRELLNKPSDRVFIKALVEIAGHFGYQTIAEYVENAALYEVLKELGIDYAQGYYVGKPAPMLHTVQPILVETSSA</sequence>
<dbReference type="SUPFAM" id="SSF141868">
    <property type="entry name" value="EAL domain-like"/>
    <property type="match status" value="1"/>
</dbReference>
<dbReference type="Gene3D" id="3.20.20.450">
    <property type="entry name" value="EAL domain"/>
    <property type="match status" value="1"/>
</dbReference>
<dbReference type="Proteomes" id="UP000252558">
    <property type="component" value="Unassembled WGS sequence"/>
</dbReference>
<dbReference type="RefSeq" id="WP_114337187.1">
    <property type="nucleotide sequence ID" value="NZ_QPID01000002.1"/>
</dbReference>
<dbReference type="PROSITE" id="PS50887">
    <property type="entry name" value="GGDEF"/>
    <property type="match status" value="1"/>
</dbReference>
<evidence type="ECO:0000256" key="2">
    <source>
        <dbReference type="SAM" id="Phobius"/>
    </source>
</evidence>
<evidence type="ECO:0000256" key="1">
    <source>
        <dbReference type="SAM" id="Coils"/>
    </source>
</evidence>
<proteinExistence type="predicted"/>
<keyword evidence="2" id="KW-0472">Membrane</keyword>
<accession>A0A368NMX2</accession>